<dbReference type="InterPro" id="IPR017900">
    <property type="entry name" value="4Fe4S_Fe_S_CS"/>
</dbReference>
<evidence type="ECO:0000313" key="6">
    <source>
        <dbReference type="Proteomes" id="UP001349994"/>
    </source>
</evidence>
<evidence type="ECO:0000256" key="2">
    <source>
        <dbReference type="ARBA" id="ARBA00023004"/>
    </source>
</evidence>
<dbReference type="PANTHER" id="PTHR43312:SF1">
    <property type="entry name" value="NADP-DEPENDENT OXIDOREDUCTASE DOMAIN-CONTAINING PROTEIN"/>
    <property type="match status" value="1"/>
</dbReference>
<evidence type="ECO:0000259" key="4">
    <source>
        <dbReference type="PROSITE" id="PS51379"/>
    </source>
</evidence>
<keyword evidence="3" id="KW-0411">Iron-sulfur</keyword>
<dbReference type="InterPro" id="IPR036812">
    <property type="entry name" value="NAD(P)_OxRdtase_dom_sf"/>
</dbReference>
<dbReference type="SUPFAM" id="SSF46548">
    <property type="entry name" value="alpha-helical ferredoxin"/>
    <property type="match status" value="1"/>
</dbReference>
<dbReference type="PANTHER" id="PTHR43312">
    <property type="entry name" value="D-THREO-ALDOSE 1-DEHYDROGENASE"/>
    <property type="match status" value="1"/>
</dbReference>
<dbReference type="Pfam" id="PF13183">
    <property type="entry name" value="Fer4_8"/>
    <property type="match status" value="1"/>
</dbReference>
<gene>
    <name evidence="5" type="ORF">VIN30_06845</name>
</gene>
<dbReference type="InterPro" id="IPR017896">
    <property type="entry name" value="4Fe4S_Fe-S-bd"/>
</dbReference>
<dbReference type="SUPFAM" id="SSF51430">
    <property type="entry name" value="NAD(P)-linked oxidoreductase"/>
    <property type="match status" value="1"/>
</dbReference>
<feature type="domain" description="4Fe-4S ferredoxin-type" evidence="4">
    <location>
        <begin position="328"/>
        <end position="357"/>
    </location>
</feature>
<dbReference type="RefSeq" id="WP_338210307.1">
    <property type="nucleotide sequence ID" value="NZ_JAYMFF010000011.1"/>
</dbReference>
<comment type="caution">
    <text evidence="5">The sequence shown here is derived from an EMBL/GenBank/DDBJ whole genome shotgun (WGS) entry which is preliminary data.</text>
</comment>
<dbReference type="PROSITE" id="PS51379">
    <property type="entry name" value="4FE4S_FER_2"/>
    <property type="match status" value="1"/>
</dbReference>
<dbReference type="Pfam" id="PF00248">
    <property type="entry name" value="Aldo_ket_red"/>
    <property type="match status" value="1"/>
</dbReference>
<reference evidence="5 6" key="1">
    <citation type="submission" date="2024-01" db="EMBL/GenBank/DDBJ databases">
        <title>novel species in genus Adlercreutzia.</title>
        <authorList>
            <person name="Liu X."/>
        </authorList>
    </citation>
    <scope>NUCLEOTIDE SEQUENCE [LARGE SCALE GENOMIC DNA]</scope>
    <source>
        <strain evidence="5 6">R7</strain>
    </source>
</reference>
<protein>
    <submittedName>
        <fullName evidence="5">Aldo/keto reductase</fullName>
    </submittedName>
</protein>
<dbReference type="Gene3D" id="3.20.20.100">
    <property type="entry name" value="NADP-dependent oxidoreductase domain"/>
    <property type="match status" value="1"/>
</dbReference>
<dbReference type="PROSITE" id="PS00198">
    <property type="entry name" value="4FE4S_FER_1"/>
    <property type="match status" value="1"/>
</dbReference>
<dbReference type="CDD" id="cd19100">
    <property type="entry name" value="AKR_unchar"/>
    <property type="match status" value="1"/>
</dbReference>
<name>A0ABU6II68_9ACTN</name>
<dbReference type="InterPro" id="IPR053135">
    <property type="entry name" value="AKR2_Oxidoreductase"/>
</dbReference>
<dbReference type="EMBL" id="JAYMFF010000011">
    <property type="protein sequence ID" value="MEC4176161.1"/>
    <property type="molecule type" value="Genomic_DNA"/>
</dbReference>
<keyword evidence="2" id="KW-0408">Iron</keyword>
<proteinExistence type="predicted"/>
<accession>A0ABU6II68</accession>
<evidence type="ECO:0000256" key="3">
    <source>
        <dbReference type="ARBA" id="ARBA00023014"/>
    </source>
</evidence>
<keyword evidence="6" id="KW-1185">Reference proteome</keyword>
<evidence type="ECO:0000313" key="5">
    <source>
        <dbReference type="EMBL" id="MEC4176161.1"/>
    </source>
</evidence>
<sequence>MEYRALPHGGDQISVIGLGMGSIHNASPSEIVRTLHAAMDAGVNYLDYAPSDAAAFEPYARALRGRRDEVMLQVHLGADYSSGQYGWAIRNPKLAIAQFEKRLQDLGTDYADFGFIHCIDEDDDFDAVMNGPLWEYAERRHEDGTIRHLGFSTHNAAIARRFLATGKMDMGMFSLNPMYDYTDESAYGQGSAGDRATLYREFEAAGVGISVMKPFAGGQLLDAAASPFGAALTRIQCLQYALDKPGVLTVLPGVRGLADLEDILRFADATADARDYSVIGSFAKPADTGRCVYCNHCQPCPEGIAIGLANKYYDLANMGDEMAARHYRELSRHAGDCVQCGHCDARCPFGVAQSARMEKIAAYFGE</sequence>
<organism evidence="5 6">
    <name type="scientific">Adlercreutzia wanghongyangiae</name>
    <dbReference type="NCBI Taxonomy" id="3111451"/>
    <lineage>
        <taxon>Bacteria</taxon>
        <taxon>Bacillati</taxon>
        <taxon>Actinomycetota</taxon>
        <taxon>Coriobacteriia</taxon>
        <taxon>Eggerthellales</taxon>
        <taxon>Eggerthellaceae</taxon>
        <taxon>Adlercreutzia</taxon>
    </lineage>
</organism>
<keyword evidence="1" id="KW-0479">Metal-binding</keyword>
<evidence type="ECO:0000256" key="1">
    <source>
        <dbReference type="ARBA" id="ARBA00022723"/>
    </source>
</evidence>
<dbReference type="Proteomes" id="UP001349994">
    <property type="component" value="Unassembled WGS sequence"/>
</dbReference>
<dbReference type="InterPro" id="IPR023210">
    <property type="entry name" value="NADP_OxRdtase_dom"/>
</dbReference>